<comment type="caution">
    <text evidence="1">The sequence shown here is derived from an EMBL/GenBank/DDBJ whole genome shotgun (WGS) entry which is preliminary data.</text>
</comment>
<dbReference type="EMBL" id="JACVVK020000067">
    <property type="protein sequence ID" value="KAK7496419.1"/>
    <property type="molecule type" value="Genomic_DNA"/>
</dbReference>
<gene>
    <name evidence="1" type="ORF">BaRGS_00012341</name>
</gene>
<protein>
    <submittedName>
        <fullName evidence="1">Uncharacterized protein</fullName>
    </submittedName>
</protein>
<dbReference type="AlphaFoldDB" id="A0ABD0LBA9"/>
<dbReference type="Proteomes" id="UP001519460">
    <property type="component" value="Unassembled WGS sequence"/>
</dbReference>
<keyword evidence="2" id="KW-1185">Reference proteome</keyword>
<evidence type="ECO:0000313" key="2">
    <source>
        <dbReference type="Proteomes" id="UP001519460"/>
    </source>
</evidence>
<evidence type="ECO:0000313" key="1">
    <source>
        <dbReference type="EMBL" id="KAK7496419.1"/>
    </source>
</evidence>
<proteinExistence type="predicted"/>
<accession>A0ABD0LBA9</accession>
<name>A0ABD0LBA9_9CAEN</name>
<sequence>MRAKFLHQQCSTLILGLSSTMRLQFPHRQCNTPIPDSLAHFNTDSAGQPFHYSLVLLRHSFNTDSSSNPFVDSLAHAGQPFRDSLVPLRHSFNIDRPANPFVDSLHSEGIFFYISSAARRALDNLQQRGHICHTMQHSHHWTVQDSEASVSTQTVLNCLELVILHCVDTVLTRTVQDNHFVTVWYRCATVLT</sequence>
<reference evidence="1 2" key="1">
    <citation type="journal article" date="2023" name="Sci. Data">
        <title>Genome assembly of the Korean intertidal mud-creeper Batillaria attramentaria.</title>
        <authorList>
            <person name="Patra A.K."/>
            <person name="Ho P.T."/>
            <person name="Jun S."/>
            <person name="Lee S.J."/>
            <person name="Kim Y."/>
            <person name="Won Y.J."/>
        </authorList>
    </citation>
    <scope>NUCLEOTIDE SEQUENCE [LARGE SCALE GENOMIC DNA]</scope>
    <source>
        <strain evidence="1">Wonlab-2016</strain>
    </source>
</reference>
<organism evidence="1 2">
    <name type="scientific">Batillaria attramentaria</name>
    <dbReference type="NCBI Taxonomy" id="370345"/>
    <lineage>
        <taxon>Eukaryota</taxon>
        <taxon>Metazoa</taxon>
        <taxon>Spiralia</taxon>
        <taxon>Lophotrochozoa</taxon>
        <taxon>Mollusca</taxon>
        <taxon>Gastropoda</taxon>
        <taxon>Caenogastropoda</taxon>
        <taxon>Sorbeoconcha</taxon>
        <taxon>Cerithioidea</taxon>
        <taxon>Batillariidae</taxon>
        <taxon>Batillaria</taxon>
    </lineage>
</organism>